<dbReference type="EMBL" id="JAKZHW010000001">
    <property type="protein sequence ID" value="MCH8615426.1"/>
    <property type="molecule type" value="Genomic_DNA"/>
</dbReference>
<evidence type="ECO:0000256" key="7">
    <source>
        <dbReference type="ARBA" id="ARBA00023295"/>
    </source>
</evidence>
<feature type="chain" id="PRO_5046387816" description="Beta-xylanase" evidence="10">
    <location>
        <begin position="27"/>
        <end position="383"/>
    </location>
</feature>
<evidence type="ECO:0000256" key="5">
    <source>
        <dbReference type="ARBA" id="ARBA00022801"/>
    </source>
</evidence>
<comment type="catalytic activity">
    <reaction evidence="1 9">
        <text>Endohydrolysis of (1-&gt;4)-beta-D-xylosidic linkages in xylans.</text>
        <dbReference type="EC" id="3.2.1.8"/>
    </reaction>
</comment>
<feature type="signal peptide" evidence="10">
    <location>
        <begin position="1"/>
        <end position="26"/>
    </location>
</feature>
<evidence type="ECO:0000313" key="13">
    <source>
        <dbReference type="Proteomes" id="UP001203058"/>
    </source>
</evidence>
<dbReference type="SMART" id="SM00633">
    <property type="entry name" value="Glyco_10"/>
    <property type="match status" value="1"/>
</dbReference>
<comment type="caution">
    <text evidence="12">The sequence shown here is derived from an EMBL/GenBank/DDBJ whole genome shotgun (WGS) entry which is preliminary data.</text>
</comment>
<dbReference type="PRINTS" id="PR00134">
    <property type="entry name" value="GLHYDRLASE10"/>
</dbReference>
<gene>
    <name evidence="12" type="ORF">LZ016_04835</name>
</gene>
<keyword evidence="7 9" id="KW-0326">Glycosidase</keyword>
<evidence type="ECO:0000256" key="3">
    <source>
        <dbReference type="ARBA" id="ARBA00022651"/>
    </source>
</evidence>
<dbReference type="InterPro" id="IPR044846">
    <property type="entry name" value="GH10"/>
</dbReference>
<evidence type="ECO:0000313" key="12">
    <source>
        <dbReference type="EMBL" id="MCH8615426.1"/>
    </source>
</evidence>
<evidence type="ECO:0000256" key="10">
    <source>
        <dbReference type="SAM" id="SignalP"/>
    </source>
</evidence>
<evidence type="ECO:0000256" key="6">
    <source>
        <dbReference type="ARBA" id="ARBA00023277"/>
    </source>
</evidence>
<evidence type="ECO:0000259" key="11">
    <source>
        <dbReference type="PROSITE" id="PS51760"/>
    </source>
</evidence>
<dbReference type="Pfam" id="PF00331">
    <property type="entry name" value="Glyco_hydro_10"/>
    <property type="match status" value="1"/>
</dbReference>
<dbReference type="PANTHER" id="PTHR31490">
    <property type="entry name" value="GLYCOSYL HYDROLASE"/>
    <property type="match status" value="1"/>
</dbReference>
<keyword evidence="8 9" id="KW-0624">Polysaccharide degradation</keyword>
<evidence type="ECO:0000256" key="9">
    <source>
        <dbReference type="RuleBase" id="RU361174"/>
    </source>
</evidence>
<feature type="domain" description="GH10" evidence="11">
    <location>
        <begin position="53"/>
        <end position="374"/>
    </location>
</feature>
<keyword evidence="6 9" id="KW-0119">Carbohydrate metabolism</keyword>
<dbReference type="SUPFAM" id="SSF51445">
    <property type="entry name" value="(Trans)glycosidases"/>
    <property type="match status" value="1"/>
</dbReference>
<organism evidence="12 13">
    <name type="scientific">Sphingomonas telluris</name>
    <dbReference type="NCBI Taxonomy" id="2907998"/>
    <lineage>
        <taxon>Bacteria</taxon>
        <taxon>Pseudomonadati</taxon>
        <taxon>Pseudomonadota</taxon>
        <taxon>Alphaproteobacteria</taxon>
        <taxon>Sphingomonadales</taxon>
        <taxon>Sphingomonadaceae</taxon>
        <taxon>Sphingomonas</taxon>
    </lineage>
</organism>
<name>A0ABS9VKD1_9SPHN</name>
<keyword evidence="4 10" id="KW-0732">Signal</keyword>
<keyword evidence="3" id="KW-0858">Xylan degradation</keyword>
<dbReference type="PROSITE" id="PS51760">
    <property type="entry name" value="GH10_2"/>
    <property type="match status" value="1"/>
</dbReference>
<keyword evidence="13" id="KW-1185">Reference proteome</keyword>
<dbReference type="PANTHER" id="PTHR31490:SF88">
    <property type="entry name" value="BETA-XYLANASE"/>
    <property type="match status" value="1"/>
</dbReference>
<dbReference type="InterPro" id="IPR006311">
    <property type="entry name" value="TAT_signal"/>
</dbReference>
<sequence length="383" mass="42775">MLDRRTVLASGLAAGLAASFSSPVLAAEADGLSKLAERSGRRFGSAVAWGKPGADRGSFANPAYASILERECSLLVPENELKWQWTRPGPTTFDFKQLDAIADYAKSHGFDLRGHTLFWLPEKWYPKWLVAHDFGAKPAEAAEALLTEHVRTVCRRYGTRITSYDVVNEAVQPETGEIRDTVVTKALGHERTLDVMFHAAKAEAPHAQLVYNDYMSWERTGEDETHMRGVLKLLEGFRKRGTPVDALGIQSHIRILKPLTVAELVSEAEGPWRRFLDEVVGMGYKLLITEFDVNDRKAPSDVAKRDRMVADYAKAYLDIMLSYPQLKDVLAWGMVDRYSWLEGFDPRPDKLKKRGTPYDANFKAKPLREAIASAFASASVQAA</sequence>
<dbReference type="Gene3D" id="3.20.20.80">
    <property type="entry name" value="Glycosidases"/>
    <property type="match status" value="1"/>
</dbReference>
<evidence type="ECO:0000256" key="8">
    <source>
        <dbReference type="ARBA" id="ARBA00023326"/>
    </source>
</evidence>
<proteinExistence type="inferred from homology"/>
<keyword evidence="5 9" id="KW-0378">Hydrolase</keyword>
<evidence type="ECO:0000256" key="1">
    <source>
        <dbReference type="ARBA" id="ARBA00000681"/>
    </source>
</evidence>
<evidence type="ECO:0000256" key="4">
    <source>
        <dbReference type="ARBA" id="ARBA00022729"/>
    </source>
</evidence>
<protein>
    <recommendedName>
        <fullName evidence="9">Beta-xylanase</fullName>
        <ecNumber evidence="9">3.2.1.8</ecNumber>
    </recommendedName>
</protein>
<evidence type="ECO:0000256" key="2">
    <source>
        <dbReference type="ARBA" id="ARBA00007495"/>
    </source>
</evidence>
<dbReference type="InterPro" id="IPR001000">
    <property type="entry name" value="GH10_dom"/>
</dbReference>
<comment type="similarity">
    <text evidence="2 9">Belongs to the glycosyl hydrolase 10 (cellulase F) family.</text>
</comment>
<dbReference type="RefSeq" id="WP_241446202.1">
    <property type="nucleotide sequence ID" value="NZ_JAKZHW010000001.1"/>
</dbReference>
<dbReference type="PROSITE" id="PS51318">
    <property type="entry name" value="TAT"/>
    <property type="match status" value="1"/>
</dbReference>
<dbReference type="Proteomes" id="UP001203058">
    <property type="component" value="Unassembled WGS sequence"/>
</dbReference>
<dbReference type="InterPro" id="IPR017853">
    <property type="entry name" value="GH"/>
</dbReference>
<dbReference type="EC" id="3.2.1.8" evidence="9"/>
<reference evidence="12 13" key="1">
    <citation type="submission" date="2022-03" db="EMBL/GenBank/DDBJ databases">
        <authorList>
            <person name="Jo J.-H."/>
            <person name="Im W.-T."/>
        </authorList>
    </citation>
    <scope>NUCLEOTIDE SEQUENCE [LARGE SCALE GENOMIC DNA]</scope>
    <source>
        <strain evidence="12 13">SM33</strain>
    </source>
</reference>
<accession>A0ABS9VKD1</accession>